<comment type="caution">
    <text evidence="2">The sequence shown here is derived from an EMBL/GenBank/DDBJ whole genome shotgun (WGS) entry which is preliminary data.</text>
</comment>
<dbReference type="EMBL" id="BLQM01000096">
    <property type="protein sequence ID" value="GMH62960.1"/>
    <property type="molecule type" value="Genomic_DNA"/>
</dbReference>
<accession>A0A9W7E2K9</accession>
<proteinExistence type="predicted"/>
<dbReference type="AlphaFoldDB" id="A0A9W7E2K9"/>
<sequence>MLRSLCILLLQLTLVTGVVEEGIVKFTRLYTDSNGDTHLKDCTVQAMEKKLLPGGESPQYVRDLGDIATSVTLTQMSGDNPWHQCPTSQFVIVLDGAWFVNATSGDYIEMGPGHVLYQDDYKGLEVNGGFLPMHYSGSVGEEPCNQMIISAAGRDAVVDDISCNWVSQFV</sequence>
<evidence type="ECO:0000313" key="3">
    <source>
        <dbReference type="Proteomes" id="UP001162640"/>
    </source>
</evidence>
<feature type="signal peptide" evidence="1">
    <location>
        <begin position="1"/>
        <end position="17"/>
    </location>
</feature>
<feature type="chain" id="PRO_5040906748" evidence="1">
    <location>
        <begin position="18"/>
        <end position="170"/>
    </location>
</feature>
<evidence type="ECO:0000313" key="2">
    <source>
        <dbReference type="EMBL" id="GMH62960.1"/>
    </source>
</evidence>
<dbReference type="Proteomes" id="UP001162640">
    <property type="component" value="Unassembled WGS sequence"/>
</dbReference>
<gene>
    <name evidence="2" type="ORF">TL16_g03594</name>
</gene>
<reference evidence="3" key="1">
    <citation type="journal article" date="2023" name="Commun. Biol.">
        <title>Genome analysis of Parmales, the sister group of diatoms, reveals the evolutionary specialization of diatoms from phago-mixotrophs to photoautotrophs.</title>
        <authorList>
            <person name="Ban H."/>
            <person name="Sato S."/>
            <person name="Yoshikawa S."/>
            <person name="Yamada K."/>
            <person name="Nakamura Y."/>
            <person name="Ichinomiya M."/>
            <person name="Sato N."/>
            <person name="Blanc-Mathieu R."/>
            <person name="Endo H."/>
            <person name="Kuwata A."/>
            <person name="Ogata H."/>
        </authorList>
    </citation>
    <scope>NUCLEOTIDE SEQUENCE [LARGE SCALE GENOMIC DNA]</scope>
</reference>
<keyword evidence="1" id="KW-0732">Signal</keyword>
<protein>
    <submittedName>
        <fullName evidence="2">Uncharacterized protein</fullName>
    </submittedName>
</protein>
<evidence type="ECO:0000256" key="1">
    <source>
        <dbReference type="SAM" id="SignalP"/>
    </source>
</evidence>
<name>A0A9W7E2K9_9STRA</name>
<organism evidence="2 3">
    <name type="scientific">Triparma laevis f. inornata</name>
    <dbReference type="NCBI Taxonomy" id="1714386"/>
    <lineage>
        <taxon>Eukaryota</taxon>
        <taxon>Sar</taxon>
        <taxon>Stramenopiles</taxon>
        <taxon>Ochrophyta</taxon>
        <taxon>Bolidophyceae</taxon>
        <taxon>Parmales</taxon>
        <taxon>Triparmaceae</taxon>
        <taxon>Triparma</taxon>
    </lineage>
</organism>